<name>A0A565C027_9BRAS</name>
<dbReference type="OrthoDB" id="1935097at2759"/>
<sequence>MATAILSSRDSLTHRFDHETLIHRNPNSRHKMAPCRRKRTVVVSPAMKTNLVMGQVKILKRGESLSEFRNKNVDRDNDTRRPVQNQIGALILVRDYAGAGCSVSPPPSSVPFPCFLDKN</sequence>
<proteinExistence type="predicted"/>
<reference evidence="1" key="1">
    <citation type="submission" date="2019-07" db="EMBL/GenBank/DDBJ databases">
        <authorList>
            <person name="Dittberner H."/>
        </authorList>
    </citation>
    <scope>NUCLEOTIDE SEQUENCE [LARGE SCALE GENOMIC DNA]</scope>
</reference>
<comment type="caution">
    <text evidence="1">The sequence shown here is derived from an EMBL/GenBank/DDBJ whole genome shotgun (WGS) entry which is preliminary data.</text>
</comment>
<evidence type="ECO:0000313" key="2">
    <source>
        <dbReference type="Proteomes" id="UP000489600"/>
    </source>
</evidence>
<dbReference type="EMBL" id="CABITT030000006">
    <property type="protein sequence ID" value="VVB06966.1"/>
    <property type="molecule type" value="Genomic_DNA"/>
</dbReference>
<keyword evidence="2" id="KW-1185">Reference proteome</keyword>
<dbReference type="PANTHER" id="PTHR33670:SF15">
    <property type="entry name" value="OS02G0797600 PROTEIN"/>
    <property type="match status" value="1"/>
</dbReference>
<gene>
    <name evidence="1" type="ORF">ANE_LOCUS17410</name>
</gene>
<dbReference type="AlphaFoldDB" id="A0A565C027"/>
<evidence type="ECO:0000313" key="1">
    <source>
        <dbReference type="EMBL" id="VVB06966.1"/>
    </source>
</evidence>
<dbReference type="PANTHER" id="PTHR33670">
    <property type="entry name" value="SPLICING FACTOR, PROLINE- AND GLUTAMINE-RICH-LIKE"/>
    <property type="match status" value="1"/>
</dbReference>
<organism evidence="1 2">
    <name type="scientific">Arabis nemorensis</name>
    <dbReference type="NCBI Taxonomy" id="586526"/>
    <lineage>
        <taxon>Eukaryota</taxon>
        <taxon>Viridiplantae</taxon>
        <taxon>Streptophyta</taxon>
        <taxon>Embryophyta</taxon>
        <taxon>Tracheophyta</taxon>
        <taxon>Spermatophyta</taxon>
        <taxon>Magnoliopsida</taxon>
        <taxon>eudicotyledons</taxon>
        <taxon>Gunneridae</taxon>
        <taxon>Pentapetalae</taxon>
        <taxon>rosids</taxon>
        <taxon>malvids</taxon>
        <taxon>Brassicales</taxon>
        <taxon>Brassicaceae</taxon>
        <taxon>Arabideae</taxon>
        <taxon>Arabis</taxon>
    </lineage>
</organism>
<dbReference type="Proteomes" id="UP000489600">
    <property type="component" value="Unassembled WGS sequence"/>
</dbReference>
<protein>
    <submittedName>
        <fullName evidence="1">Uncharacterized protein</fullName>
    </submittedName>
</protein>
<accession>A0A565C027</accession>
<dbReference type="Pfam" id="PF15365">
    <property type="entry name" value="PNRC"/>
    <property type="match status" value="1"/>
</dbReference>
<dbReference type="InterPro" id="IPR028322">
    <property type="entry name" value="PNRC-like_rgn"/>
</dbReference>
<dbReference type="GO" id="GO:0016071">
    <property type="term" value="P:mRNA metabolic process"/>
    <property type="evidence" value="ECO:0007669"/>
    <property type="project" value="UniProtKB-ARBA"/>
</dbReference>